<dbReference type="Gramene" id="KMS64544">
    <property type="protein sequence ID" value="KMS64544"/>
    <property type="gene ID" value="BVRB_019200"/>
</dbReference>
<gene>
    <name evidence="1" type="ORF">BVRB_019200</name>
</gene>
<feature type="non-terminal residue" evidence="1">
    <location>
        <position position="239"/>
    </location>
</feature>
<keyword evidence="2" id="KW-1185">Reference proteome</keyword>
<evidence type="ECO:0000313" key="1">
    <source>
        <dbReference type="EMBL" id="KMS64544.1"/>
    </source>
</evidence>
<organism evidence="1 2">
    <name type="scientific">Beta vulgaris subsp. vulgaris</name>
    <name type="common">Beet</name>
    <dbReference type="NCBI Taxonomy" id="3555"/>
    <lineage>
        <taxon>Eukaryota</taxon>
        <taxon>Viridiplantae</taxon>
        <taxon>Streptophyta</taxon>
        <taxon>Embryophyta</taxon>
        <taxon>Tracheophyta</taxon>
        <taxon>Spermatophyta</taxon>
        <taxon>Magnoliopsida</taxon>
        <taxon>eudicotyledons</taxon>
        <taxon>Gunneridae</taxon>
        <taxon>Pentapetalae</taxon>
        <taxon>Caryophyllales</taxon>
        <taxon>Chenopodiaceae</taxon>
        <taxon>Betoideae</taxon>
        <taxon>Beta</taxon>
    </lineage>
</organism>
<dbReference type="Proteomes" id="UP000035740">
    <property type="component" value="Unassembled WGS sequence"/>
</dbReference>
<evidence type="ECO:0000313" key="2">
    <source>
        <dbReference type="Proteomes" id="UP000035740"/>
    </source>
</evidence>
<accession>A0A0J7YLH9</accession>
<name>A0A0J7YLH9_BETVV</name>
<proteinExistence type="predicted"/>
<reference evidence="1 2" key="1">
    <citation type="journal article" date="2014" name="Nature">
        <title>The genome of the recently domesticated crop plant sugar beet (Beta vulgaris).</title>
        <authorList>
            <person name="Dohm J.C."/>
            <person name="Minoche A.E."/>
            <person name="Holtgrawe D."/>
            <person name="Capella-Gutierrez S."/>
            <person name="Zakrzewski F."/>
            <person name="Tafer H."/>
            <person name="Rupp O."/>
            <person name="Sorensen T.R."/>
            <person name="Stracke R."/>
            <person name="Reinhardt R."/>
            <person name="Goesmann A."/>
            <person name="Kraft T."/>
            <person name="Schulz B."/>
            <person name="Stadler P.F."/>
            <person name="Schmidt T."/>
            <person name="Gabaldon T."/>
            <person name="Lehrach H."/>
            <person name="Weisshaar B."/>
            <person name="Himmelbauer H."/>
        </authorList>
    </citation>
    <scope>NUCLEOTIDE SEQUENCE [LARGE SCALE GENOMIC DNA]</scope>
    <source>
        <tissue evidence="1">Taproot</tissue>
    </source>
</reference>
<dbReference type="PANTHER" id="PTHR21301">
    <property type="entry name" value="REVERSE TRANSCRIPTASE"/>
    <property type="match status" value="1"/>
</dbReference>
<dbReference type="EMBL" id="KQ128797">
    <property type="protein sequence ID" value="KMS64544.1"/>
    <property type="molecule type" value="Genomic_DNA"/>
</dbReference>
<dbReference type="PANTHER" id="PTHR21301:SF12">
    <property type="match status" value="1"/>
</dbReference>
<dbReference type="AlphaFoldDB" id="A0A0J7YLH9"/>
<evidence type="ECO:0008006" key="3">
    <source>
        <dbReference type="Google" id="ProtNLM"/>
    </source>
</evidence>
<sequence length="239" mass="27482">MLLYRRFPLQQPSSIYKQFNRFKSLPSIKIVQSDKNSGLVALHILDYHHMVMSHLSNCDIYSHIGSNQCQRWFDILSRIRLEHTVLLKAIAHHVRDLPKNTIKFLRDSKTVLPIFHCLPKLHKPNRPGRPIIGSPAWITTRWSILLDCLLEKAAVPFALKNSSALITSLEGYHLSSSYILCSADVASLYTNMTLSKLYDIIERCSDRPYLVTILKFICNNNYFMYGNNVFQQLDGIAMG</sequence>
<protein>
    <recommendedName>
        <fullName evidence="3">Reverse transcriptase domain-containing protein</fullName>
    </recommendedName>
</protein>
<dbReference type="OrthoDB" id="10066550at2759"/>